<organism evidence="5 6">
    <name type="scientific">Platanthera zijinensis</name>
    <dbReference type="NCBI Taxonomy" id="2320716"/>
    <lineage>
        <taxon>Eukaryota</taxon>
        <taxon>Viridiplantae</taxon>
        <taxon>Streptophyta</taxon>
        <taxon>Embryophyta</taxon>
        <taxon>Tracheophyta</taxon>
        <taxon>Spermatophyta</taxon>
        <taxon>Magnoliopsida</taxon>
        <taxon>Liliopsida</taxon>
        <taxon>Asparagales</taxon>
        <taxon>Orchidaceae</taxon>
        <taxon>Orchidoideae</taxon>
        <taxon>Orchideae</taxon>
        <taxon>Orchidinae</taxon>
        <taxon>Platanthera</taxon>
    </lineage>
</organism>
<feature type="compositionally biased region" description="Basic and acidic residues" evidence="4">
    <location>
        <begin position="595"/>
        <end position="604"/>
    </location>
</feature>
<reference evidence="5 6" key="1">
    <citation type="journal article" date="2022" name="Nat. Plants">
        <title>Genomes of leafy and leafless Platanthera orchids illuminate the evolution of mycoheterotrophy.</title>
        <authorList>
            <person name="Li M.H."/>
            <person name="Liu K.W."/>
            <person name="Li Z."/>
            <person name="Lu H.C."/>
            <person name="Ye Q.L."/>
            <person name="Zhang D."/>
            <person name="Wang J.Y."/>
            <person name="Li Y.F."/>
            <person name="Zhong Z.M."/>
            <person name="Liu X."/>
            <person name="Yu X."/>
            <person name="Liu D.K."/>
            <person name="Tu X.D."/>
            <person name="Liu B."/>
            <person name="Hao Y."/>
            <person name="Liao X.Y."/>
            <person name="Jiang Y.T."/>
            <person name="Sun W.H."/>
            <person name="Chen J."/>
            <person name="Chen Y.Q."/>
            <person name="Ai Y."/>
            <person name="Zhai J.W."/>
            <person name="Wu S.S."/>
            <person name="Zhou Z."/>
            <person name="Hsiao Y.Y."/>
            <person name="Wu W.L."/>
            <person name="Chen Y.Y."/>
            <person name="Lin Y.F."/>
            <person name="Hsu J.L."/>
            <person name="Li C.Y."/>
            <person name="Wang Z.W."/>
            <person name="Zhao X."/>
            <person name="Zhong W.Y."/>
            <person name="Ma X.K."/>
            <person name="Ma L."/>
            <person name="Huang J."/>
            <person name="Chen G.Z."/>
            <person name="Huang M.Z."/>
            <person name="Huang L."/>
            <person name="Peng D.H."/>
            <person name="Luo Y.B."/>
            <person name="Zou S.Q."/>
            <person name="Chen S.P."/>
            <person name="Lan S."/>
            <person name="Tsai W.C."/>
            <person name="Van de Peer Y."/>
            <person name="Liu Z.J."/>
        </authorList>
    </citation>
    <scope>NUCLEOTIDE SEQUENCE [LARGE SCALE GENOMIC DNA]</scope>
    <source>
        <strain evidence="5">Lor287</strain>
    </source>
</reference>
<feature type="coiled-coil region" evidence="3">
    <location>
        <begin position="466"/>
        <end position="521"/>
    </location>
</feature>
<proteinExistence type="inferred from homology"/>
<feature type="compositionally biased region" description="Basic and acidic residues" evidence="4">
    <location>
        <begin position="556"/>
        <end position="565"/>
    </location>
</feature>
<comment type="similarity">
    <text evidence="1">Belongs to the WEB family.</text>
</comment>
<evidence type="ECO:0000313" key="5">
    <source>
        <dbReference type="EMBL" id="KAK8913831.1"/>
    </source>
</evidence>
<feature type="region of interest" description="Disordered" evidence="4">
    <location>
        <begin position="534"/>
        <end position="568"/>
    </location>
</feature>
<evidence type="ECO:0000256" key="2">
    <source>
        <dbReference type="ARBA" id="ARBA00023054"/>
    </source>
</evidence>
<feature type="region of interest" description="Disordered" evidence="4">
    <location>
        <begin position="83"/>
        <end position="104"/>
    </location>
</feature>
<comment type="caution">
    <text evidence="5">The sequence shown here is derived from an EMBL/GenBank/DDBJ whole genome shotgun (WGS) entry which is preliminary data.</text>
</comment>
<dbReference type="PANTHER" id="PTHR32054:SF3">
    <property type="entry name" value="HEAVY CHAIN, PUTATIVE, EXPRESSED-RELATED"/>
    <property type="match status" value="1"/>
</dbReference>
<dbReference type="Proteomes" id="UP001418222">
    <property type="component" value="Unassembled WGS sequence"/>
</dbReference>
<feature type="compositionally biased region" description="Low complexity" evidence="4">
    <location>
        <begin position="694"/>
        <end position="704"/>
    </location>
</feature>
<feature type="compositionally biased region" description="Polar residues" evidence="4">
    <location>
        <begin position="616"/>
        <end position="643"/>
    </location>
</feature>
<feature type="coiled-coil region" evidence="3">
    <location>
        <begin position="350"/>
        <end position="405"/>
    </location>
</feature>
<feature type="region of interest" description="Disordered" evidence="4">
    <location>
        <begin position="582"/>
        <end position="729"/>
    </location>
</feature>
<dbReference type="GO" id="GO:0009904">
    <property type="term" value="P:chloroplast accumulation movement"/>
    <property type="evidence" value="ECO:0007669"/>
    <property type="project" value="TreeGrafter"/>
</dbReference>
<protein>
    <submittedName>
        <fullName evidence="5">WEB family protein</fullName>
    </submittedName>
</protein>
<evidence type="ECO:0000256" key="1">
    <source>
        <dbReference type="ARBA" id="ARBA00005485"/>
    </source>
</evidence>
<dbReference type="GO" id="GO:0009903">
    <property type="term" value="P:chloroplast avoidance movement"/>
    <property type="evidence" value="ECO:0007669"/>
    <property type="project" value="TreeGrafter"/>
</dbReference>
<dbReference type="EMBL" id="JBBWWQ010000021">
    <property type="protein sequence ID" value="KAK8913831.1"/>
    <property type="molecule type" value="Genomic_DNA"/>
</dbReference>
<dbReference type="PANTHER" id="PTHR32054">
    <property type="entry name" value="HEAVY CHAIN, PUTATIVE, EXPRESSED-RELATED-RELATED"/>
    <property type="match status" value="1"/>
</dbReference>
<accession>A0AAP0ASR2</accession>
<gene>
    <name evidence="5" type="ORF">KSP39_PZI023949</name>
</gene>
<feature type="compositionally biased region" description="Basic and acidic residues" evidence="4">
    <location>
        <begin position="705"/>
        <end position="718"/>
    </location>
</feature>
<dbReference type="Pfam" id="PF05701">
    <property type="entry name" value="WEMBL"/>
    <property type="match status" value="1"/>
</dbReference>
<keyword evidence="6" id="KW-1185">Reference proteome</keyword>
<dbReference type="InterPro" id="IPR008545">
    <property type="entry name" value="Web"/>
</dbReference>
<sequence length="729" mass="80989">MRSGTTEEGRQKTLATETKLHIAQKELNKLKEQLHTAETTRVHAITELEKAKKTVEELTLKVVTINKSKEEALNAIEAAKAQTTQLEEARRPGDHSEKDGSWKHELDSAREQYAVSLSELEAAKQELRRIRKEFETSMDAQVTAIHQEMDANKLSDSNKAKTIQLAKDIAAVQESLVHVKLATEQAQQDESKIRLEKETSRLSYKASIEENQIKLASLQKNFDPELQEDLKKKLEETEDEICAIQKQMKNARASDLEMIASVTTELDGAKEFLQKIAEEETTLRNELESLKLQLEALKKENSELHIKDSETETLAANLHLKLQKCKAELDSAMLSKLKVCSTADDLTSTLQQLSVESLTAQKEAEEMKREADELRSKAEAAKSTLAEVEGKLQGALRDAEEAKLAETKALGLIKEVSEKANATRSSASESGAKITISREEFESLSRKVQESERLTEMKVAAAMAQVDAVRASEKEAIKRLEAVQEEIKSTGKAAEDALKRAEMAEAAKKAVEGELKRWREKEQKRVAETATQILAETTAQSTPPRVPRANPPPPIDKNERKENRTPAKKALLPALSGIFHRKKSHIDGGGSQSHSPRETHEKHAPFVRAAKAHSLSGRNLSTISANPASQNLTGIDPSSNESANIGEKTDLDVSDSNGKIISMEKSLEHEQTESNEMPYPEDNEELEQSGKVNLKSCLKSSESSETMKHSTTSEEDQSKWSLQIEFISE</sequence>
<feature type="compositionally biased region" description="Basic and acidic residues" evidence="4">
    <location>
        <begin position="87"/>
        <end position="104"/>
    </location>
</feature>
<feature type="compositionally biased region" description="Pro residues" evidence="4">
    <location>
        <begin position="544"/>
        <end position="555"/>
    </location>
</feature>
<evidence type="ECO:0000256" key="3">
    <source>
        <dbReference type="SAM" id="Coils"/>
    </source>
</evidence>
<keyword evidence="2 3" id="KW-0175">Coiled coil</keyword>
<evidence type="ECO:0000256" key="4">
    <source>
        <dbReference type="SAM" id="MobiDB-lite"/>
    </source>
</evidence>
<feature type="coiled-coil region" evidence="3">
    <location>
        <begin position="273"/>
        <end position="307"/>
    </location>
</feature>
<name>A0AAP0ASR2_9ASPA</name>
<dbReference type="GO" id="GO:0005829">
    <property type="term" value="C:cytosol"/>
    <property type="evidence" value="ECO:0007669"/>
    <property type="project" value="TreeGrafter"/>
</dbReference>
<dbReference type="AlphaFoldDB" id="A0AAP0ASR2"/>
<evidence type="ECO:0000313" key="6">
    <source>
        <dbReference type="Proteomes" id="UP001418222"/>
    </source>
</evidence>